<comment type="similarity">
    <text evidence="6">Belongs to the Pal lipoprotein family.</text>
</comment>
<evidence type="ECO:0000256" key="6">
    <source>
        <dbReference type="HAMAP-Rule" id="MF_02204"/>
    </source>
</evidence>
<keyword evidence="2 6" id="KW-0472">Membrane</keyword>
<dbReference type="InterPro" id="IPR050330">
    <property type="entry name" value="Bact_OuterMem_StrucFunc"/>
</dbReference>
<dbReference type="PROSITE" id="PS51123">
    <property type="entry name" value="OMPA_2"/>
    <property type="match status" value="1"/>
</dbReference>
<evidence type="ECO:0000256" key="5">
    <source>
        <dbReference type="ARBA" id="ARBA00023288"/>
    </source>
</evidence>
<dbReference type="Gene3D" id="3.30.1330.60">
    <property type="entry name" value="OmpA-like domain"/>
    <property type="match status" value="1"/>
</dbReference>
<dbReference type="HAMAP" id="MF_02204">
    <property type="entry name" value="Pal"/>
    <property type="match status" value="1"/>
</dbReference>
<feature type="region of interest" description="Disordered" evidence="7">
    <location>
        <begin position="35"/>
        <end position="59"/>
    </location>
</feature>
<dbReference type="InterPro" id="IPR006665">
    <property type="entry name" value="OmpA-like"/>
</dbReference>
<dbReference type="InterPro" id="IPR039001">
    <property type="entry name" value="Pal"/>
</dbReference>
<reference evidence="9 10" key="1">
    <citation type="submission" date="2017-03" db="EMBL/GenBank/DDBJ databases">
        <authorList>
            <person name="Afonso C.L."/>
            <person name="Miller P.J."/>
            <person name="Scott M.A."/>
            <person name="Spackman E."/>
            <person name="Goraichik I."/>
            <person name="Dimitrov K.M."/>
            <person name="Suarez D.L."/>
            <person name="Swayne D.E."/>
        </authorList>
    </citation>
    <scope>NUCLEOTIDE SEQUENCE [LARGE SCALE GENOMIC DNA]</scope>
    <source>
        <strain evidence="9">Genome sequencing of Nitrospira japonica strain NJ11</strain>
    </source>
</reference>
<dbReference type="InterPro" id="IPR006664">
    <property type="entry name" value="OMP_bac"/>
</dbReference>
<sequence length="234" mass="25448">MNCRMGTIGRVTAICAVLMTSSGCGIKWLQSDGAEQAESRNGRTDSANGATDGSGQWQGLGVNPNFPDIARENLHGGELSGFSSNPAEERLASGYAASPRAYAGMNVMQHAELTKEERAAIDAGLQDVFFGYDQWTLSENGMASLNHDAAWLKQHPGALLKVEGHCDERGTTDYNVVLGDKRAKSARIHLIELGVNPKQVAIVSYGKERPFCQDHTETCYQQNRRGHVLLKLKK</sequence>
<organism evidence="9 10">
    <name type="scientific">Nitrospira japonica</name>
    <dbReference type="NCBI Taxonomy" id="1325564"/>
    <lineage>
        <taxon>Bacteria</taxon>
        <taxon>Pseudomonadati</taxon>
        <taxon>Nitrospirota</taxon>
        <taxon>Nitrospiria</taxon>
        <taxon>Nitrospirales</taxon>
        <taxon>Nitrospiraceae</taxon>
        <taxon>Nitrospira</taxon>
    </lineage>
</organism>
<dbReference type="InterPro" id="IPR036737">
    <property type="entry name" value="OmpA-like_sf"/>
</dbReference>
<feature type="domain" description="OmpA-like" evidence="8">
    <location>
        <begin position="117"/>
        <end position="234"/>
    </location>
</feature>
<keyword evidence="1 6" id="KW-0732">Signal</keyword>
<keyword evidence="4 6" id="KW-0998">Cell outer membrane</keyword>
<evidence type="ECO:0000256" key="7">
    <source>
        <dbReference type="SAM" id="MobiDB-lite"/>
    </source>
</evidence>
<dbReference type="CDD" id="cd07185">
    <property type="entry name" value="OmpA_C-like"/>
    <property type="match status" value="1"/>
</dbReference>
<dbReference type="GO" id="GO:0051301">
    <property type="term" value="P:cell division"/>
    <property type="evidence" value="ECO:0007669"/>
    <property type="project" value="InterPro"/>
</dbReference>
<gene>
    <name evidence="6" type="primary">pal</name>
    <name evidence="9" type="ORF">NSJP_1513</name>
</gene>
<dbReference type="GO" id="GO:0009279">
    <property type="term" value="C:cell outer membrane"/>
    <property type="evidence" value="ECO:0007669"/>
    <property type="project" value="UniProtKB-SubCell"/>
</dbReference>
<dbReference type="PANTHER" id="PTHR30329">
    <property type="entry name" value="STATOR ELEMENT OF FLAGELLAR MOTOR COMPLEX"/>
    <property type="match status" value="1"/>
</dbReference>
<dbReference type="Pfam" id="PF00691">
    <property type="entry name" value="OmpA"/>
    <property type="match status" value="1"/>
</dbReference>
<protein>
    <recommendedName>
        <fullName evidence="6">Peptidoglycan-associated lipoprotein</fullName>
        <shortName evidence="6">PAL</shortName>
    </recommendedName>
</protein>
<feature type="compositionally biased region" description="Polar residues" evidence="7">
    <location>
        <begin position="44"/>
        <end position="57"/>
    </location>
</feature>
<name>A0A1W1I3Y4_9BACT</name>
<proteinExistence type="inferred from homology"/>
<evidence type="ECO:0000256" key="3">
    <source>
        <dbReference type="ARBA" id="ARBA00023139"/>
    </source>
</evidence>
<evidence type="ECO:0000256" key="1">
    <source>
        <dbReference type="ARBA" id="ARBA00022729"/>
    </source>
</evidence>
<dbReference type="KEGG" id="nja:NSJP_1513"/>
<evidence type="ECO:0000259" key="8">
    <source>
        <dbReference type="PROSITE" id="PS51123"/>
    </source>
</evidence>
<dbReference type="EMBL" id="LT828648">
    <property type="protein sequence ID" value="SLM47685.1"/>
    <property type="molecule type" value="Genomic_DNA"/>
</dbReference>
<dbReference type="STRING" id="1325564.NSJP_1513"/>
<dbReference type="PROSITE" id="PS51257">
    <property type="entry name" value="PROKAR_LIPOPROTEIN"/>
    <property type="match status" value="1"/>
</dbReference>
<dbReference type="AlphaFoldDB" id="A0A1W1I3Y4"/>
<keyword evidence="5 6" id="KW-0449">Lipoprotein</keyword>
<accession>A0A1W1I3Y4</accession>
<comment type="subcellular location">
    <subcellularLocation>
        <location evidence="6">Cell outer membrane</location>
        <topology evidence="6">Lipid-anchor</topology>
    </subcellularLocation>
</comment>
<keyword evidence="3 6" id="KW-0564">Palmitate</keyword>
<dbReference type="PRINTS" id="PR01021">
    <property type="entry name" value="OMPADOMAIN"/>
</dbReference>
<dbReference type="SUPFAM" id="SSF103088">
    <property type="entry name" value="OmpA-like"/>
    <property type="match status" value="1"/>
</dbReference>
<keyword evidence="10" id="KW-1185">Reference proteome</keyword>
<dbReference type="Proteomes" id="UP000192042">
    <property type="component" value="Chromosome I"/>
</dbReference>
<evidence type="ECO:0000256" key="4">
    <source>
        <dbReference type="ARBA" id="ARBA00023237"/>
    </source>
</evidence>
<dbReference type="PANTHER" id="PTHR30329:SF21">
    <property type="entry name" value="LIPOPROTEIN YIAD-RELATED"/>
    <property type="match status" value="1"/>
</dbReference>
<evidence type="ECO:0000256" key="2">
    <source>
        <dbReference type="ARBA" id="ARBA00023136"/>
    </source>
</evidence>
<evidence type="ECO:0000313" key="10">
    <source>
        <dbReference type="Proteomes" id="UP000192042"/>
    </source>
</evidence>
<evidence type="ECO:0000313" key="9">
    <source>
        <dbReference type="EMBL" id="SLM47685.1"/>
    </source>
</evidence>